<evidence type="ECO:0000313" key="2">
    <source>
        <dbReference type="EMBL" id="OWJ54717.1"/>
    </source>
</evidence>
<proteinExistence type="predicted"/>
<keyword evidence="4" id="KW-1185">Reference proteome</keyword>
<dbReference type="STRING" id="1273541.Pyrde_0059"/>
<name>A0A0P0N1M1_9CREN</name>
<evidence type="ECO:0000313" key="1">
    <source>
        <dbReference type="EMBL" id="ALL00109.1"/>
    </source>
</evidence>
<dbReference type="EMBL" id="NCQP01000002">
    <property type="protein sequence ID" value="OWJ54717.1"/>
    <property type="molecule type" value="Genomic_DNA"/>
</dbReference>
<dbReference type="Proteomes" id="UP000196694">
    <property type="component" value="Unassembled WGS sequence"/>
</dbReference>
<protein>
    <submittedName>
        <fullName evidence="1">Uncharacterized protein</fullName>
    </submittedName>
</protein>
<dbReference type="OrthoDB" id="15137at2157"/>
<reference evidence="1 3" key="1">
    <citation type="submission" date="2015-10" db="EMBL/GenBank/DDBJ databases">
        <title>Complete genome sequence of hyperthermophilic archaeon Pyrodictium delaneyi Su06.</title>
        <authorList>
            <person name="Jung J.-H."/>
            <person name="Lin J."/>
            <person name="Holden J.F."/>
            <person name="Park C.-S."/>
        </authorList>
    </citation>
    <scope>NUCLEOTIDE SEQUENCE [LARGE SCALE GENOMIC DNA]</scope>
    <source>
        <strain evidence="1 3">Su06</strain>
    </source>
</reference>
<dbReference type="EMBL" id="CP013011">
    <property type="protein sequence ID" value="ALL00109.1"/>
    <property type="molecule type" value="Genomic_DNA"/>
</dbReference>
<evidence type="ECO:0000313" key="3">
    <source>
        <dbReference type="Proteomes" id="UP000058613"/>
    </source>
</evidence>
<dbReference type="KEGG" id="pdl:Pyrde_0059"/>
<dbReference type="RefSeq" id="WP_055407220.1">
    <property type="nucleotide sequence ID" value="NZ_CP013011.1"/>
</dbReference>
<dbReference type="GeneID" id="26098382"/>
<dbReference type="Proteomes" id="UP000058613">
    <property type="component" value="Chromosome"/>
</dbReference>
<organism evidence="1 3">
    <name type="scientific">Pyrodictium delaneyi</name>
    <dbReference type="NCBI Taxonomy" id="1273541"/>
    <lineage>
        <taxon>Archaea</taxon>
        <taxon>Thermoproteota</taxon>
        <taxon>Thermoprotei</taxon>
        <taxon>Desulfurococcales</taxon>
        <taxon>Pyrodictiaceae</taxon>
        <taxon>Pyrodictium</taxon>
    </lineage>
</organism>
<gene>
    <name evidence="2" type="ORF">Pdsh_03020</name>
    <name evidence="1" type="ORF">Pyrde_0059</name>
</gene>
<reference evidence="2 4" key="2">
    <citation type="submission" date="2017-05" db="EMBL/GenBank/DDBJ databases">
        <title>The draft genome of the hyperthermophilic archaeon 'Pyrodictium delaneyi strain Hulk', an iron and nitrate reducer, reveals the capacity for sulfate reduction.</title>
        <authorList>
            <person name="Demey L.M."/>
            <person name="Miller C."/>
            <person name="Manzella M."/>
            <person name="Reguera G."/>
            <person name="Kashefi K."/>
        </authorList>
    </citation>
    <scope>NUCLEOTIDE SEQUENCE [LARGE SCALE GENOMIC DNA]</scope>
    <source>
        <strain evidence="2 4">Hulk</strain>
    </source>
</reference>
<accession>A0A0P0N1M1</accession>
<evidence type="ECO:0000313" key="4">
    <source>
        <dbReference type="Proteomes" id="UP000196694"/>
    </source>
</evidence>
<dbReference type="AlphaFoldDB" id="A0A0P0N1M1"/>
<sequence length="115" mass="13395">MYVNRMDPVEAFKLVLCRYLIDRGDMLFSMARATGQKTLKVALYGLWRRHEAEETGYLQFMDIVEELAECNSCLEKLKEIGVLEFVEIDRDPYMVVDVDKLHSFFEECGRTDASV</sequence>